<accession>A0A848KGJ2</accession>
<comment type="caution">
    <text evidence="2">The sequence shown here is derived from an EMBL/GenBank/DDBJ whole genome shotgun (WGS) entry which is preliminary data.</text>
</comment>
<evidence type="ECO:0000313" key="3">
    <source>
        <dbReference type="Proteomes" id="UP000535543"/>
    </source>
</evidence>
<dbReference type="Pfam" id="PF13683">
    <property type="entry name" value="rve_3"/>
    <property type="match status" value="1"/>
</dbReference>
<dbReference type="EMBL" id="VCQU01000003">
    <property type="protein sequence ID" value="NMN95330.1"/>
    <property type="molecule type" value="Genomic_DNA"/>
</dbReference>
<feature type="domain" description="Integrase catalytic" evidence="1">
    <location>
        <begin position="8"/>
        <end position="32"/>
    </location>
</feature>
<dbReference type="InterPro" id="IPR001584">
    <property type="entry name" value="Integrase_cat-core"/>
</dbReference>
<reference evidence="2 3" key="2">
    <citation type="submission" date="2020-06" db="EMBL/GenBank/DDBJ databases">
        <title>Antribacter stalactiti gen. nov., sp. nov., a new member of the family Nacardiaceae isolated from a cave.</title>
        <authorList>
            <person name="Kim I.S."/>
        </authorList>
    </citation>
    <scope>NUCLEOTIDE SEQUENCE [LARGE SCALE GENOMIC DNA]</scope>
    <source>
        <strain evidence="2 3">YC2-7</strain>
    </source>
</reference>
<protein>
    <submittedName>
        <fullName evidence="2">Transposase</fullName>
    </submittedName>
</protein>
<dbReference type="AlphaFoldDB" id="A0A848KGJ2"/>
<proteinExistence type="predicted"/>
<gene>
    <name evidence="2" type="ORF">FGL95_09840</name>
</gene>
<sequence length="63" mass="7479">MDDAKVFNDKLREWEDDYNYHRPHGGLDGQTPHERLRQKTPDLGVTDQRQLHTIFEDLDGTRT</sequence>
<evidence type="ECO:0000313" key="2">
    <source>
        <dbReference type="EMBL" id="NMN95330.1"/>
    </source>
</evidence>
<dbReference type="GO" id="GO:0015074">
    <property type="term" value="P:DNA integration"/>
    <property type="evidence" value="ECO:0007669"/>
    <property type="project" value="InterPro"/>
</dbReference>
<name>A0A848KGJ2_9NOCA</name>
<keyword evidence="3" id="KW-1185">Reference proteome</keyword>
<evidence type="ECO:0000259" key="1">
    <source>
        <dbReference type="Pfam" id="PF13683"/>
    </source>
</evidence>
<reference evidence="2 3" key="1">
    <citation type="submission" date="2019-05" db="EMBL/GenBank/DDBJ databases">
        <authorList>
            <person name="Lee S.D."/>
        </authorList>
    </citation>
    <scope>NUCLEOTIDE SEQUENCE [LARGE SCALE GENOMIC DNA]</scope>
    <source>
        <strain evidence="2 3">YC2-7</strain>
    </source>
</reference>
<organism evidence="2 3">
    <name type="scientific">Antrihabitans stalactiti</name>
    <dbReference type="NCBI Taxonomy" id="2584121"/>
    <lineage>
        <taxon>Bacteria</taxon>
        <taxon>Bacillati</taxon>
        <taxon>Actinomycetota</taxon>
        <taxon>Actinomycetes</taxon>
        <taxon>Mycobacteriales</taxon>
        <taxon>Nocardiaceae</taxon>
        <taxon>Antrihabitans</taxon>
    </lineage>
</organism>
<dbReference type="Proteomes" id="UP000535543">
    <property type="component" value="Unassembled WGS sequence"/>
</dbReference>